<evidence type="ECO:0000313" key="3">
    <source>
        <dbReference type="Proteomes" id="UP000605784"/>
    </source>
</evidence>
<dbReference type="InterPro" id="IPR050855">
    <property type="entry name" value="NDM-1-like"/>
</dbReference>
<organism evidence="2 3">
    <name type="scientific">Haloarcula pellucida</name>
    <dbReference type="NCBI Taxonomy" id="1427151"/>
    <lineage>
        <taxon>Archaea</taxon>
        <taxon>Methanobacteriati</taxon>
        <taxon>Methanobacteriota</taxon>
        <taxon>Stenosarchaea group</taxon>
        <taxon>Halobacteria</taxon>
        <taxon>Halobacteriales</taxon>
        <taxon>Haloarculaceae</taxon>
        <taxon>Haloarcula</taxon>
    </lineage>
</organism>
<gene>
    <name evidence="2" type="ORF">GCM10009030_10980</name>
</gene>
<dbReference type="Proteomes" id="UP000605784">
    <property type="component" value="Unassembled WGS sequence"/>
</dbReference>
<dbReference type="SMART" id="SM00849">
    <property type="entry name" value="Lactamase_B"/>
    <property type="match status" value="1"/>
</dbReference>
<dbReference type="Gene3D" id="3.60.15.10">
    <property type="entry name" value="Ribonuclease Z/Hydroxyacylglutathione hydrolase-like"/>
    <property type="match status" value="1"/>
</dbReference>
<proteinExistence type="predicted"/>
<dbReference type="CDD" id="cd07721">
    <property type="entry name" value="yflN-like_MBL-fold"/>
    <property type="match status" value="1"/>
</dbReference>
<reference evidence="2" key="2">
    <citation type="submission" date="2020-09" db="EMBL/GenBank/DDBJ databases">
        <authorList>
            <person name="Sun Q."/>
            <person name="Ohkuma M."/>
        </authorList>
    </citation>
    <scope>NUCLEOTIDE SEQUENCE</scope>
    <source>
        <strain evidence="2">JCM 17820</strain>
    </source>
</reference>
<dbReference type="AlphaFoldDB" id="A0A830GL66"/>
<name>A0A830GL66_9EURY</name>
<sequence>MVRRLSEGVWLLELGLFPPLASNAYLVDESAFDGESDALTLVDTGLWWNEPTIVDELAAVGYGPADLDRVLLTHYDLDHVGGLNRLVPEFDGPVSVGTDDLALLEGHVDPELLHHKGLFHRASRRLFPLPDLVLEPVADGDAIGGFTAYHTPGHNPGHVVYHHADASAAFLGDLVWEDDGDLTTPFWGDSYDMDRLRRSIADLSARIPPFEIVAMGHGDPLTVGGDDALRTLASQV</sequence>
<evidence type="ECO:0000313" key="2">
    <source>
        <dbReference type="EMBL" id="GGN89815.1"/>
    </source>
</evidence>
<feature type="domain" description="Metallo-beta-lactamase" evidence="1">
    <location>
        <begin position="21"/>
        <end position="217"/>
    </location>
</feature>
<dbReference type="GO" id="GO:0016787">
    <property type="term" value="F:hydrolase activity"/>
    <property type="evidence" value="ECO:0007669"/>
    <property type="project" value="UniProtKB-KW"/>
</dbReference>
<evidence type="ECO:0000259" key="1">
    <source>
        <dbReference type="SMART" id="SM00849"/>
    </source>
</evidence>
<dbReference type="PANTHER" id="PTHR42951:SF4">
    <property type="entry name" value="ACYL-COENZYME A THIOESTERASE MBLAC2"/>
    <property type="match status" value="1"/>
</dbReference>
<dbReference type="InterPro" id="IPR001279">
    <property type="entry name" value="Metallo-B-lactamas"/>
</dbReference>
<accession>A0A830GL66</accession>
<comment type="caution">
    <text evidence="2">The sequence shown here is derived from an EMBL/GenBank/DDBJ whole genome shotgun (WGS) entry which is preliminary data.</text>
</comment>
<dbReference type="PANTHER" id="PTHR42951">
    <property type="entry name" value="METALLO-BETA-LACTAMASE DOMAIN-CONTAINING"/>
    <property type="match status" value="1"/>
</dbReference>
<dbReference type="InterPro" id="IPR036866">
    <property type="entry name" value="RibonucZ/Hydroxyglut_hydro"/>
</dbReference>
<dbReference type="EMBL" id="BMOU01000001">
    <property type="protein sequence ID" value="GGN89815.1"/>
    <property type="molecule type" value="Genomic_DNA"/>
</dbReference>
<keyword evidence="3" id="KW-1185">Reference proteome</keyword>
<dbReference type="SUPFAM" id="SSF56281">
    <property type="entry name" value="Metallo-hydrolase/oxidoreductase"/>
    <property type="match status" value="1"/>
</dbReference>
<dbReference type="Pfam" id="PF00753">
    <property type="entry name" value="Lactamase_B"/>
    <property type="match status" value="1"/>
</dbReference>
<dbReference type="RefSeq" id="WP_188995313.1">
    <property type="nucleotide sequence ID" value="NZ_BMOU01000001.1"/>
</dbReference>
<keyword evidence="2" id="KW-0378">Hydrolase</keyword>
<reference evidence="2" key="1">
    <citation type="journal article" date="2014" name="Int. J. Syst. Evol. Microbiol.">
        <title>Complete genome sequence of Corynebacterium casei LMG S-19264T (=DSM 44701T), isolated from a smear-ripened cheese.</title>
        <authorList>
            <consortium name="US DOE Joint Genome Institute (JGI-PGF)"/>
            <person name="Walter F."/>
            <person name="Albersmeier A."/>
            <person name="Kalinowski J."/>
            <person name="Ruckert C."/>
        </authorList>
    </citation>
    <scope>NUCLEOTIDE SEQUENCE</scope>
    <source>
        <strain evidence="2">JCM 17820</strain>
    </source>
</reference>
<protein>
    <submittedName>
        <fullName evidence="2">MBL fold hydrolase</fullName>
    </submittedName>
</protein>